<keyword evidence="1" id="KW-0472">Membrane</keyword>
<keyword evidence="1" id="KW-1133">Transmembrane helix</keyword>
<keyword evidence="1" id="KW-0812">Transmembrane</keyword>
<proteinExistence type="predicted"/>
<accession>A0A177MQQ1</accession>
<reference evidence="3" key="1">
    <citation type="submission" date="2016-03" db="EMBL/GenBank/DDBJ databases">
        <authorList>
            <person name="Heylen K."/>
            <person name="De Vos P."/>
            <person name="Vekeman B."/>
        </authorList>
    </citation>
    <scope>NUCLEOTIDE SEQUENCE [LARGE SCALE GENOMIC DNA]</scope>
    <source>
        <strain evidence="3">R-45371</strain>
    </source>
</reference>
<gene>
    <name evidence="2" type="ORF">A1353_07485</name>
</gene>
<feature type="transmembrane region" description="Helical" evidence="1">
    <location>
        <begin position="59"/>
        <end position="77"/>
    </location>
</feature>
<sequence>MSLFGLLVSLFSVHLGNWLAKLQALQTKWKINSGSDDKEVAARRECRYSFVELYNWQPFVMTAIIAGFGIAVLYFFNDVRAFAHVAFPSIFVCLYNGFFIIMLLLQGFLLYSGWSVGKAVKAELEKAYPKPKPKP</sequence>
<dbReference type="Proteomes" id="UP000077763">
    <property type="component" value="Unassembled WGS sequence"/>
</dbReference>
<dbReference type="EMBL" id="LUUH01000029">
    <property type="protein sequence ID" value="OAI07189.1"/>
    <property type="molecule type" value="Genomic_DNA"/>
</dbReference>
<evidence type="ECO:0000256" key="1">
    <source>
        <dbReference type="SAM" id="Phobius"/>
    </source>
</evidence>
<name>A0A177MQQ1_METMH</name>
<evidence type="ECO:0000313" key="3">
    <source>
        <dbReference type="Proteomes" id="UP000077763"/>
    </source>
</evidence>
<organism evidence="2 3">
    <name type="scientific">Methylomonas methanica</name>
    <dbReference type="NCBI Taxonomy" id="421"/>
    <lineage>
        <taxon>Bacteria</taxon>
        <taxon>Pseudomonadati</taxon>
        <taxon>Pseudomonadota</taxon>
        <taxon>Gammaproteobacteria</taxon>
        <taxon>Methylococcales</taxon>
        <taxon>Methylococcaceae</taxon>
        <taxon>Methylomonas</taxon>
    </lineage>
</organism>
<comment type="caution">
    <text evidence="2">The sequence shown here is derived from an EMBL/GenBank/DDBJ whole genome shotgun (WGS) entry which is preliminary data.</text>
</comment>
<feature type="transmembrane region" description="Helical" evidence="1">
    <location>
        <begin position="89"/>
        <end position="111"/>
    </location>
</feature>
<protein>
    <submittedName>
        <fullName evidence="2">Uncharacterized protein</fullName>
    </submittedName>
</protein>
<dbReference type="AlphaFoldDB" id="A0A177MQQ1"/>
<evidence type="ECO:0000313" key="2">
    <source>
        <dbReference type="EMBL" id="OAI07189.1"/>
    </source>
</evidence>